<dbReference type="PANTHER" id="PTHR39767">
    <property type="entry name" value="CALCIUM/CALMODULIN-BINDING MEMBRANE PROTEIN PCM4-RELATED"/>
    <property type="match status" value="1"/>
</dbReference>
<evidence type="ECO:0000313" key="2">
    <source>
        <dbReference type="Proteomes" id="UP000689195"/>
    </source>
</evidence>
<gene>
    <name evidence="1" type="ORF">PPENT_87.1.T0950175</name>
</gene>
<protein>
    <submittedName>
        <fullName evidence="1">Uncharacterized protein</fullName>
    </submittedName>
</protein>
<dbReference type="EMBL" id="CAJJDO010000095">
    <property type="protein sequence ID" value="CAD8190167.1"/>
    <property type="molecule type" value="Genomic_DNA"/>
</dbReference>
<accession>A0A8S1WN88</accession>
<comment type="caution">
    <text evidence="1">The sequence shown here is derived from an EMBL/GenBank/DDBJ whole genome shotgun (WGS) entry which is preliminary data.</text>
</comment>
<name>A0A8S1WN88_9CILI</name>
<dbReference type="PANTHER" id="PTHR39767:SF2">
    <property type="entry name" value="CHROMOSOME UNDETERMINED SCAFFOLD_1, WHOLE GENOME SHOTGUN SEQUENCE"/>
    <property type="match status" value="1"/>
</dbReference>
<dbReference type="AlphaFoldDB" id="A0A8S1WN88"/>
<sequence length="515" mass="60140">MFSQWFLLKIIQLQAENQFEIVYTAFSEGNFNKEGWLIEVPHSTTLFQKCGNETMFGGFSTFSSDTLITQNSSLPPHYQVKVSFKYWKIDSWNDEWVYIFFDDKLKKEKFNLTEGYHVCGLFGEDYLEKNVTFQIQMIHSSKFIFIIITSNLDQNAQNESWGINDFKIEILKCPNGCMYCQDDILPYDFWIHFKSFWITPSEFDEWKIDSNSTLSSSVCASLNIAGGYLKLGSNQTVQSTIFNLTSHFIVQVEFKIWLFGNWEVDQFILKLDNQELLNEHLNQSAHEIKCQGIKQNVSILNFRDQMNHSQSSMGITFATLSNSTQNKYWGINAFDLYIGKCSINCEQCYGPGYQQCTACIKIGYFLKVNVFITIKFPPQLSIILASFNNYLRFPIIFIQYNQKVIKQIKKPQNKVKMKSNLIQTCPYQTSKSKLNAKKILIFTTSFKSILDTIISSNIFLLVAARRIYQQLILRQIYSKSLNKLNNSYLIQMKQVLNYINQLYWIINKQNFQFSV</sequence>
<reference evidence="1" key="1">
    <citation type="submission" date="2021-01" db="EMBL/GenBank/DDBJ databases">
        <authorList>
            <consortium name="Genoscope - CEA"/>
            <person name="William W."/>
        </authorList>
    </citation>
    <scope>NUCLEOTIDE SEQUENCE</scope>
</reference>
<dbReference type="OrthoDB" id="326244at2759"/>
<evidence type="ECO:0000313" key="1">
    <source>
        <dbReference type="EMBL" id="CAD8190167.1"/>
    </source>
</evidence>
<dbReference type="InterPro" id="IPR006212">
    <property type="entry name" value="Furin_repeat"/>
</dbReference>
<dbReference type="Proteomes" id="UP000689195">
    <property type="component" value="Unassembled WGS sequence"/>
</dbReference>
<dbReference type="CDD" id="cd00064">
    <property type="entry name" value="FU"/>
    <property type="match status" value="1"/>
</dbReference>
<keyword evidence="2" id="KW-1185">Reference proteome</keyword>
<organism evidence="1 2">
    <name type="scientific">Paramecium pentaurelia</name>
    <dbReference type="NCBI Taxonomy" id="43138"/>
    <lineage>
        <taxon>Eukaryota</taxon>
        <taxon>Sar</taxon>
        <taxon>Alveolata</taxon>
        <taxon>Ciliophora</taxon>
        <taxon>Intramacronucleata</taxon>
        <taxon>Oligohymenophorea</taxon>
        <taxon>Peniculida</taxon>
        <taxon>Parameciidae</taxon>
        <taxon>Paramecium</taxon>
    </lineage>
</organism>
<proteinExistence type="predicted"/>